<dbReference type="Proteomes" id="UP000324222">
    <property type="component" value="Unassembled WGS sequence"/>
</dbReference>
<proteinExistence type="predicted"/>
<dbReference type="EMBL" id="VSRR010012421">
    <property type="protein sequence ID" value="MPC54523.1"/>
    <property type="molecule type" value="Genomic_DNA"/>
</dbReference>
<keyword evidence="1" id="KW-0472">Membrane</keyword>
<reference evidence="2 3" key="1">
    <citation type="submission" date="2019-05" db="EMBL/GenBank/DDBJ databases">
        <title>Another draft genome of Portunus trituberculatus and its Hox gene families provides insights of decapod evolution.</title>
        <authorList>
            <person name="Jeong J.-H."/>
            <person name="Song I."/>
            <person name="Kim S."/>
            <person name="Choi T."/>
            <person name="Kim D."/>
            <person name="Ryu S."/>
            <person name="Kim W."/>
        </authorList>
    </citation>
    <scope>NUCLEOTIDE SEQUENCE [LARGE SCALE GENOMIC DNA]</scope>
    <source>
        <tissue evidence="2">Muscle</tissue>
    </source>
</reference>
<keyword evidence="1" id="KW-1133">Transmembrane helix</keyword>
<gene>
    <name evidence="2" type="ORF">E2C01_048443</name>
</gene>
<keyword evidence="3" id="KW-1185">Reference proteome</keyword>
<name>A0A5B7GB59_PORTR</name>
<keyword evidence="1" id="KW-0812">Transmembrane</keyword>
<accession>A0A5B7GB59</accession>
<evidence type="ECO:0000313" key="3">
    <source>
        <dbReference type="Proteomes" id="UP000324222"/>
    </source>
</evidence>
<sequence>MELSTIGCSLGTAVVEVVVMRGRGVVVVVVLSVMVGLVMIHIHLLRVLSSNTRERSSRHHTLDLGLTDVTAILFIAAQDSVASHRMRLVGYHMQATVGRPKAIFPSRQTIIFCQIRRNRVLRSV</sequence>
<comment type="caution">
    <text evidence="2">The sequence shown here is derived from an EMBL/GenBank/DDBJ whole genome shotgun (WGS) entry which is preliminary data.</text>
</comment>
<dbReference type="AlphaFoldDB" id="A0A5B7GB59"/>
<feature type="transmembrane region" description="Helical" evidence="1">
    <location>
        <begin position="25"/>
        <end position="48"/>
    </location>
</feature>
<evidence type="ECO:0000256" key="1">
    <source>
        <dbReference type="SAM" id="Phobius"/>
    </source>
</evidence>
<organism evidence="2 3">
    <name type="scientific">Portunus trituberculatus</name>
    <name type="common">Swimming crab</name>
    <name type="synonym">Neptunus trituberculatus</name>
    <dbReference type="NCBI Taxonomy" id="210409"/>
    <lineage>
        <taxon>Eukaryota</taxon>
        <taxon>Metazoa</taxon>
        <taxon>Ecdysozoa</taxon>
        <taxon>Arthropoda</taxon>
        <taxon>Crustacea</taxon>
        <taxon>Multicrustacea</taxon>
        <taxon>Malacostraca</taxon>
        <taxon>Eumalacostraca</taxon>
        <taxon>Eucarida</taxon>
        <taxon>Decapoda</taxon>
        <taxon>Pleocyemata</taxon>
        <taxon>Brachyura</taxon>
        <taxon>Eubrachyura</taxon>
        <taxon>Portunoidea</taxon>
        <taxon>Portunidae</taxon>
        <taxon>Portuninae</taxon>
        <taxon>Portunus</taxon>
    </lineage>
</organism>
<evidence type="ECO:0000313" key="2">
    <source>
        <dbReference type="EMBL" id="MPC54523.1"/>
    </source>
</evidence>
<protein>
    <submittedName>
        <fullName evidence="2">Uncharacterized protein</fullName>
    </submittedName>
</protein>